<dbReference type="InterPro" id="IPR035965">
    <property type="entry name" value="PAS-like_dom_sf"/>
</dbReference>
<feature type="domain" description="Methyl-accepting transducer" evidence="10">
    <location>
        <begin position="252"/>
        <end position="328"/>
    </location>
</feature>
<dbReference type="InterPro" id="IPR004090">
    <property type="entry name" value="Chemotax_Me-accpt_rcpt"/>
</dbReference>
<reference evidence="13" key="1">
    <citation type="journal article" date="2002" name="J. Bacteriol.">
        <title>Gene islands integrated into tRNA(Gly) genes confer genome diversity on a Pseudomonas aeruginosa clone.</title>
        <authorList>
            <person name="Larbig K.D."/>
            <person name="Christmann A."/>
            <person name="Johann A."/>
            <person name="Klockgether J."/>
            <person name="Hartsch T."/>
            <person name="Merkl R."/>
            <person name="Wiehlmann L."/>
            <person name="Fritz H.-J."/>
            <person name="Tuemmler B."/>
        </authorList>
    </citation>
    <scope>NUCLEOTIDE SEQUENCE</scope>
    <source>
        <strain evidence="13">SG17M</strain>
    </source>
</reference>
<dbReference type="Gene3D" id="3.30.450.20">
    <property type="entry name" value="PAS domain"/>
    <property type="match status" value="1"/>
</dbReference>
<organism evidence="13">
    <name type="scientific">Pseudomonas aeruginosa</name>
    <dbReference type="NCBI Taxonomy" id="287"/>
    <lineage>
        <taxon>Bacteria</taxon>
        <taxon>Pseudomonadati</taxon>
        <taxon>Pseudomonadota</taxon>
        <taxon>Gammaproteobacteria</taxon>
        <taxon>Pseudomonadales</taxon>
        <taxon>Pseudomonadaceae</taxon>
        <taxon>Pseudomonas</taxon>
    </lineage>
</organism>
<evidence type="ECO:0000256" key="6">
    <source>
        <dbReference type="ARBA" id="ARBA00023136"/>
    </source>
</evidence>
<dbReference type="Pfam" id="PF08447">
    <property type="entry name" value="PAS_3"/>
    <property type="match status" value="1"/>
</dbReference>
<dbReference type="InterPro" id="IPR004089">
    <property type="entry name" value="MCPsignal_dom"/>
</dbReference>
<dbReference type="GO" id="GO:0006935">
    <property type="term" value="P:chemotaxis"/>
    <property type="evidence" value="ECO:0007669"/>
    <property type="project" value="InterPro"/>
</dbReference>
<dbReference type="PANTHER" id="PTHR32089">
    <property type="entry name" value="METHYL-ACCEPTING CHEMOTAXIS PROTEIN MCPB"/>
    <property type="match status" value="1"/>
</dbReference>
<dbReference type="SUPFAM" id="SSF58104">
    <property type="entry name" value="Methyl-accepting chemotaxis protein (MCP) signaling domain"/>
    <property type="match status" value="1"/>
</dbReference>
<name>Q8GPZ6_PSEAI</name>
<evidence type="ECO:0000259" key="11">
    <source>
        <dbReference type="PROSITE" id="PS50112"/>
    </source>
</evidence>
<dbReference type="Gene3D" id="1.10.287.950">
    <property type="entry name" value="Methyl-accepting chemotaxis protein"/>
    <property type="match status" value="1"/>
</dbReference>
<keyword evidence="5" id="KW-1133">Transmembrane helix</keyword>
<accession>Q8GPZ6</accession>
<dbReference type="GO" id="GO:0004888">
    <property type="term" value="F:transmembrane signaling receptor activity"/>
    <property type="evidence" value="ECO:0007669"/>
    <property type="project" value="InterPro"/>
</dbReference>
<feature type="domain" description="PAC" evidence="12">
    <location>
        <begin position="198"/>
        <end position="250"/>
    </location>
</feature>
<dbReference type="AlphaFoldDB" id="Q8GPZ6"/>
<keyword evidence="2" id="KW-1003">Cell membrane</keyword>
<feature type="domain" description="PAS" evidence="11">
    <location>
        <begin position="147"/>
        <end position="192"/>
    </location>
</feature>
<evidence type="ECO:0000256" key="7">
    <source>
        <dbReference type="ARBA" id="ARBA00023224"/>
    </source>
</evidence>
<comment type="similarity">
    <text evidence="8">Belongs to the methyl-accepting chemotaxis (MCP) protein family.</text>
</comment>
<evidence type="ECO:0000256" key="9">
    <source>
        <dbReference type="PROSITE-ProRule" id="PRU00284"/>
    </source>
</evidence>
<dbReference type="GO" id="GO:0005886">
    <property type="term" value="C:plasma membrane"/>
    <property type="evidence" value="ECO:0007669"/>
    <property type="project" value="UniProtKB-SubCell"/>
</dbReference>
<dbReference type="RefSeq" id="WP_071579771.1">
    <property type="nucleotide sequence ID" value="NZ_LLUW01000023.1"/>
</dbReference>
<protein>
    <submittedName>
        <fullName evidence="13">Uncharacterized protein ORF SG4</fullName>
    </submittedName>
</protein>
<keyword evidence="3" id="KW-0488">Methylation</keyword>
<dbReference type="CDD" id="cd00130">
    <property type="entry name" value="PAS"/>
    <property type="match status" value="1"/>
</dbReference>
<evidence type="ECO:0000256" key="8">
    <source>
        <dbReference type="ARBA" id="ARBA00029447"/>
    </source>
</evidence>
<keyword evidence="6" id="KW-0472">Membrane</keyword>
<dbReference type="InterPro" id="IPR000014">
    <property type="entry name" value="PAS"/>
</dbReference>
<dbReference type="SUPFAM" id="SSF55785">
    <property type="entry name" value="PYP-like sensor domain (PAS domain)"/>
    <property type="match status" value="1"/>
</dbReference>
<dbReference type="InterPro" id="IPR000700">
    <property type="entry name" value="PAS-assoc_C"/>
</dbReference>
<dbReference type="EMBL" id="AF440524">
    <property type="protein sequence ID" value="AAN62226.1"/>
    <property type="molecule type" value="Genomic_DNA"/>
</dbReference>
<dbReference type="PROSITE" id="PS50112">
    <property type="entry name" value="PAS"/>
    <property type="match status" value="1"/>
</dbReference>
<proteinExistence type="inferred from homology"/>
<evidence type="ECO:0000256" key="3">
    <source>
        <dbReference type="ARBA" id="ARBA00022481"/>
    </source>
</evidence>
<keyword evidence="7 9" id="KW-0807">Transducer</keyword>
<evidence type="ECO:0000259" key="10">
    <source>
        <dbReference type="PROSITE" id="PS50111"/>
    </source>
</evidence>
<dbReference type="PRINTS" id="PR00260">
    <property type="entry name" value="CHEMTRNSDUCR"/>
</dbReference>
<evidence type="ECO:0000313" key="13">
    <source>
        <dbReference type="EMBL" id="AAN62226.1"/>
    </source>
</evidence>
<dbReference type="GO" id="GO:0007165">
    <property type="term" value="P:signal transduction"/>
    <property type="evidence" value="ECO:0007669"/>
    <property type="project" value="UniProtKB-KW"/>
</dbReference>
<evidence type="ECO:0000256" key="2">
    <source>
        <dbReference type="ARBA" id="ARBA00022475"/>
    </source>
</evidence>
<sequence length="328" mass="37007">MLFGRKVKSLSDEITNYLSALMSGQPIQFRVDSLINQHPDLVECLEDIQGKWIDQQSGLAPSEPESTSDELAANLRSCLLNAQAEISYLRHELESSRSLLDEASHELESYRAEEIIWDLTKQTLTEGCWELIVIDGDIDNPANKLRFSKQFRELIGYSTEEFLDGWDSYVSIVHPDDLKRVIKALDDYARIGNFDSFYVVEYRMRHKIKGDTWYREKGRGVQDPSGQLWRIIGALRDISDEKLAEAMHARELENIQATYGQISKVVGAIKGIADQTNMLALNAAIEAARAGDVGRGFSVVADEVKKLAGRTREATQKIQEMLSDSKAF</sequence>
<evidence type="ECO:0000256" key="4">
    <source>
        <dbReference type="ARBA" id="ARBA00022692"/>
    </source>
</evidence>
<keyword evidence="4" id="KW-0812">Transmembrane</keyword>
<evidence type="ECO:0000256" key="1">
    <source>
        <dbReference type="ARBA" id="ARBA00004236"/>
    </source>
</evidence>
<dbReference type="Pfam" id="PF00015">
    <property type="entry name" value="MCPsignal"/>
    <property type="match status" value="1"/>
</dbReference>
<dbReference type="PANTHER" id="PTHR32089:SF112">
    <property type="entry name" value="LYSOZYME-LIKE PROTEIN-RELATED"/>
    <property type="match status" value="1"/>
</dbReference>
<dbReference type="InterPro" id="IPR013655">
    <property type="entry name" value="PAS_fold_3"/>
</dbReference>
<evidence type="ECO:0000256" key="5">
    <source>
        <dbReference type="ARBA" id="ARBA00022989"/>
    </source>
</evidence>
<comment type="subcellular location">
    <subcellularLocation>
        <location evidence="1">Cell membrane</location>
    </subcellularLocation>
</comment>
<evidence type="ECO:0000259" key="12">
    <source>
        <dbReference type="PROSITE" id="PS50113"/>
    </source>
</evidence>
<dbReference type="PROSITE" id="PS50113">
    <property type="entry name" value="PAC"/>
    <property type="match status" value="1"/>
</dbReference>
<dbReference type="PROSITE" id="PS50111">
    <property type="entry name" value="CHEMOTAXIS_TRANSDUC_2"/>
    <property type="match status" value="1"/>
</dbReference>
<gene>
    <name evidence="13" type="primary">ORF SG4</name>
</gene>